<dbReference type="Pfam" id="PF00156">
    <property type="entry name" value="Pribosyltran"/>
    <property type="match status" value="1"/>
</dbReference>
<dbReference type="InterPro" id="IPR000836">
    <property type="entry name" value="PRTase_dom"/>
</dbReference>
<accession>A0A8I0ALL8</accession>
<dbReference type="EMBL" id="JACOOT010000040">
    <property type="protein sequence ID" value="MBC5652890.1"/>
    <property type="molecule type" value="Genomic_DNA"/>
</dbReference>
<keyword evidence="5" id="KW-1185">Reference proteome</keyword>
<dbReference type="Pfam" id="PF18912">
    <property type="entry name" value="DZR_2"/>
    <property type="match status" value="1"/>
</dbReference>
<dbReference type="InterPro" id="IPR044005">
    <property type="entry name" value="DZR_2"/>
</dbReference>
<evidence type="ECO:0000313" key="5">
    <source>
        <dbReference type="Proteomes" id="UP000652847"/>
    </source>
</evidence>
<dbReference type="SUPFAM" id="SSF53271">
    <property type="entry name" value="PRTase-like"/>
    <property type="match status" value="1"/>
</dbReference>
<dbReference type="Gene3D" id="3.40.50.2020">
    <property type="match status" value="1"/>
</dbReference>
<evidence type="ECO:0000256" key="1">
    <source>
        <dbReference type="ARBA" id="ARBA00008007"/>
    </source>
</evidence>
<reference evidence="4 5" key="1">
    <citation type="submission" date="2020-08" db="EMBL/GenBank/DDBJ databases">
        <title>Genome public.</title>
        <authorList>
            <person name="Liu C."/>
            <person name="Sun Q."/>
        </authorList>
    </citation>
    <scope>NUCLEOTIDE SEQUENCE [LARGE SCALE GENOMIC DNA]</scope>
    <source>
        <strain evidence="4 5">BX17</strain>
    </source>
</reference>
<feature type="domain" description="Double zinc ribbon" evidence="3">
    <location>
        <begin position="18"/>
        <end position="75"/>
    </location>
</feature>
<dbReference type="AlphaFoldDB" id="A0A8I0ALL8"/>
<comment type="caution">
    <text evidence="4">The sequence shown here is derived from an EMBL/GenBank/DDBJ whole genome shotgun (WGS) entry which is preliminary data.</text>
</comment>
<sequence>MRSSKNVTALLEQGYGSFLNLLYPRRCPLCHRILKDSHALICPECAGDLRPIQGARCYKCGKPVSEEEEYCRDCKAAPGAFDQGRGIFLYDDRMKYSIMKYKYFGCREYSRFYGRALYLYGRDQLALWKPDVIVPVPLHWRKLRKRGFNQAELLAEELAKSAGIPVDVSLLKKSRATRSQKKLDAAGRKKNLKKAFQVVGNPSGMRILLIDDVYTTGSTMDVLAHALLEKGASHVFFLTVCIGSNR</sequence>
<evidence type="ECO:0000313" key="4">
    <source>
        <dbReference type="EMBL" id="MBC5652890.1"/>
    </source>
</evidence>
<comment type="similarity">
    <text evidence="1">Belongs to the ComF/GntX family.</text>
</comment>
<dbReference type="CDD" id="cd06223">
    <property type="entry name" value="PRTases_typeI"/>
    <property type="match status" value="1"/>
</dbReference>
<organism evidence="4 5">
    <name type="scientific">Blautia segnis</name>
    <dbReference type="NCBI Taxonomy" id="2763030"/>
    <lineage>
        <taxon>Bacteria</taxon>
        <taxon>Bacillati</taxon>
        <taxon>Bacillota</taxon>
        <taxon>Clostridia</taxon>
        <taxon>Lachnospirales</taxon>
        <taxon>Lachnospiraceae</taxon>
        <taxon>Blautia</taxon>
    </lineage>
</organism>
<dbReference type="PANTHER" id="PTHR47505">
    <property type="entry name" value="DNA UTILIZATION PROTEIN YHGH"/>
    <property type="match status" value="1"/>
</dbReference>
<gene>
    <name evidence="4" type="ORF">H8S54_17780</name>
</gene>
<dbReference type="RefSeq" id="WP_117853192.1">
    <property type="nucleotide sequence ID" value="NZ_JACOOT010000040.1"/>
</dbReference>
<dbReference type="InterPro" id="IPR051910">
    <property type="entry name" value="ComF/GntX_DNA_util-trans"/>
</dbReference>
<proteinExistence type="inferred from homology"/>
<evidence type="ECO:0000259" key="2">
    <source>
        <dbReference type="Pfam" id="PF00156"/>
    </source>
</evidence>
<protein>
    <submittedName>
        <fullName evidence="4">ComF family protein</fullName>
    </submittedName>
</protein>
<dbReference type="Proteomes" id="UP000652847">
    <property type="component" value="Unassembled WGS sequence"/>
</dbReference>
<dbReference type="PANTHER" id="PTHR47505:SF1">
    <property type="entry name" value="DNA UTILIZATION PROTEIN YHGH"/>
    <property type="match status" value="1"/>
</dbReference>
<name>A0A8I0ALL8_9FIRM</name>
<feature type="domain" description="Phosphoribosyltransferase" evidence="2">
    <location>
        <begin position="145"/>
        <end position="241"/>
    </location>
</feature>
<dbReference type="InterPro" id="IPR029057">
    <property type="entry name" value="PRTase-like"/>
</dbReference>
<evidence type="ECO:0000259" key="3">
    <source>
        <dbReference type="Pfam" id="PF18912"/>
    </source>
</evidence>